<evidence type="ECO:0000313" key="2">
    <source>
        <dbReference type="EMBL" id="KTB30231.1"/>
    </source>
</evidence>
<keyword evidence="1" id="KW-0732">Signal</keyword>
<dbReference type="InterPro" id="IPR015889">
    <property type="entry name" value="Intradiol_dOase_core"/>
</dbReference>
<dbReference type="SUPFAM" id="SSF49482">
    <property type="entry name" value="Aromatic compound dioxygenase"/>
    <property type="match status" value="1"/>
</dbReference>
<dbReference type="Gene3D" id="2.60.130.10">
    <property type="entry name" value="Aromatic compound dioxygenase"/>
    <property type="match status" value="1"/>
</dbReference>
<dbReference type="PANTHER" id="PTHR34315:SF1">
    <property type="entry name" value="INTRADIOL RING-CLEAVAGE DIOXYGENASES DOMAIN-CONTAINING PROTEIN-RELATED"/>
    <property type="match status" value="1"/>
</dbReference>
<feature type="signal peptide" evidence="1">
    <location>
        <begin position="1"/>
        <end position="19"/>
    </location>
</feature>
<evidence type="ECO:0008006" key="4">
    <source>
        <dbReference type="Google" id="ProtNLM"/>
    </source>
</evidence>
<dbReference type="EMBL" id="LATX01002393">
    <property type="protein sequence ID" value="KTB30231.1"/>
    <property type="molecule type" value="Genomic_DNA"/>
</dbReference>
<dbReference type="AlphaFoldDB" id="A0A0W0F1N0"/>
<accession>A0A0W0F1N0</accession>
<gene>
    <name evidence="2" type="ORF">WG66_17245</name>
</gene>
<reference evidence="2 3" key="1">
    <citation type="submission" date="2015-12" db="EMBL/GenBank/DDBJ databases">
        <title>Draft genome sequence of Moniliophthora roreri, the causal agent of frosty pod rot of cacao.</title>
        <authorList>
            <person name="Aime M.C."/>
            <person name="Diaz-Valderrama J.R."/>
            <person name="Kijpornyongpan T."/>
            <person name="Phillips-Mora W."/>
        </authorList>
    </citation>
    <scope>NUCLEOTIDE SEQUENCE [LARGE SCALE GENOMIC DNA]</scope>
    <source>
        <strain evidence="2 3">MCA 2952</strain>
    </source>
</reference>
<dbReference type="PANTHER" id="PTHR34315">
    <property type="match status" value="1"/>
</dbReference>
<comment type="caution">
    <text evidence="2">The sequence shown here is derived from an EMBL/GenBank/DDBJ whole genome shotgun (WGS) entry which is preliminary data.</text>
</comment>
<organism evidence="2 3">
    <name type="scientific">Moniliophthora roreri</name>
    <name type="common">Frosty pod rot fungus</name>
    <name type="synonym">Monilia roreri</name>
    <dbReference type="NCBI Taxonomy" id="221103"/>
    <lineage>
        <taxon>Eukaryota</taxon>
        <taxon>Fungi</taxon>
        <taxon>Dikarya</taxon>
        <taxon>Basidiomycota</taxon>
        <taxon>Agaricomycotina</taxon>
        <taxon>Agaricomycetes</taxon>
        <taxon>Agaricomycetidae</taxon>
        <taxon>Agaricales</taxon>
        <taxon>Marasmiineae</taxon>
        <taxon>Marasmiaceae</taxon>
        <taxon>Moniliophthora</taxon>
    </lineage>
</organism>
<feature type="chain" id="PRO_5006901377" description="Aromatic compound dioxygenase" evidence="1">
    <location>
        <begin position="20"/>
        <end position="251"/>
    </location>
</feature>
<dbReference type="GO" id="GO:0016702">
    <property type="term" value="F:oxidoreductase activity, acting on single donors with incorporation of molecular oxygen, incorporation of two atoms of oxygen"/>
    <property type="evidence" value="ECO:0007669"/>
    <property type="project" value="InterPro"/>
</dbReference>
<dbReference type="GO" id="GO:0005506">
    <property type="term" value="F:iron ion binding"/>
    <property type="evidence" value="ECO:0007669"/>
    <property type="project" value="InterPro"/>
</dbReference>
<name>A0A0W0F1N0_MONRR</name>
<evidence type="ECO:0000313" key="3">
    <source>
        <dbReference type="Proteomes" id="UP000054988"/>
    </source>
</evidence>
<sequence>MKFTASIISTVLLFGVASALPTETARSLVPRDCSAEIEALNVARMAKRGLDKRSFWPSIQNVTCVLAPEVPRSDWVAGAPVRQDVREGQQGVDFVLDIGLMDTTTCQPLANAIVEIWSPNQVGQYGNTFLRGAFASSSEGIAEFQTKFPGYTSEGANHINIQVFPNGKRDSVAHVGQLFFTDPWTDIISKSQGYAANTNTRIKNAQDPNFGAANANGFKSIVDLVSIQDDWPAGVIGAITVGVNPSQSVAV</sequence>
<protein>
    <recommendedName>
        <fullName evidence="4">Aromatic compound dioxygenase</fullName>
    </recommendedName>
</protein>
<proteinExistence type="predicted"/>
<evidence type="ECO:0000256" key="1">
    <source>
        <dbReference type="SAM" id="SignalP"/>
    </source>
</evidence>
<dbReference type="eggNOG" id="ENOG502SP06">
    <property type="taxonomic scope" value="Eukaryota"/>
</dbReference>
<dbReference type="Proteomes" id="UP000054988">
    <property type="component" value="Unassembled WGS sequence"/>
</dbReference>